<sequence length="356" mass="39843">MDLTTDRVFLSRHVLFDEGTFPFAHPALTSLRQGVLSDSDRGRDTSTFSAPVQELVVIRKSSPSTVPLEAATSSIPPLITNIHADTTTTSTETAISTQPVRHQMVTRSQTGTLKPSSRYALHLQVDSTNVEPSCFSKAIKRTEWRTAMATEFSALQYLTITRPDLSYAVNQVCQFMHSPTTLHWQAVKRILRYLKATYDHGLRYKPGKLELNAYSDADYAGDPDTRHSTGGFCVYFGYNLISWSSKKQKTVSRSSTEAEYRQLAYTAAELSWLRSLFRRFMRFLTYAYSMVADLFTKGLSSSRFKALVFKLPVLQGPLSLRGAVRPRSDVDKATGFLNLNDSSLSSGHTTNNLCKT</sequence>
<organism evidence="1">
    <name type="scientific">Prunus dulcis</name>
    <name type="common">Almond</name>
    <name type="synonym">Amygdalus dulcis</name>
    <dbReference type="NCBI Taxonomy" id="3755"/>
    <lineage>
        <taxon>Eukaryota</taxon>
        <taxon>Viridiplantae</taxon>
        <taxon>Streptophyta</taxon>
        <taxon>Embryophyta</taxon>
        <taxon>Tracheophyta</taxon>
        <taxon>Spermatophyta</taxon>
        <taxon>Magnoliopsida</taxon>
        <taxon>eudicotyledons</taxon>
        <taxon>Gunneridae</taxon>
        <taxon>Pentapetalae</taxon>
        <taxon>rosids</taxon>
        <taxon>fabids</taxon>
        <taxon>Rosales</taxon>
        <taxon>Rosaceae</taxon>
        <taxon>Amygdaloideae</taxon>
        <taxon>Amygdaleae</taxon>
        <taxon>Prunus</taxon>
    </lineage>
</organism>
<protein>
    <submittedName>
        <fullName evidence="1">Transposable element protein</fullName>
    </submittedName>
</protein>
<evidence type="ECO:0000313" key="1">
    <source>
        <dbReference type="EMBL" id="BBH02745.1"/>
    </source>
</evidence>
<accession>A0A4Y1RFE2</accession>
<reference evidence="1" key="1">
    <citation type="journal article" date="2019" name="Science">
        <title>Mutation of a bHLH transcription factor allowed almond domestication.</title>
        <authorList>
            <person name="Sanchez-Perez R."/>
            <person name="Pavan S."/>
            <person name="Mazzeo R."/>
            <person name="Moldovan C."/>
            <person name="Aiese Cigliano R."/>
            <person name="Del Cueto J."/>
            <person name="Ricciardi F."/>
            <person name="Lotti C."/>
            <person name="Ricciardi L."/>
            <person name="Dicenta F."/>
            <person name="Lopez-Marques R.L."/>
            <person name="Lindberg Moller B."/>
        </authorList>
    </citation>
    <scope>NUCLEOTIDE SEQUENCE</scope>
</reference>
<dbReference type="PANTHER" id="PTHR11439">
    <property type="entry name" value="GAG-POL-RELATED RETROTRANSPOSON"/>
    <property type="match status" value="1"/>
</dbReference>
<dbReference type="InterPro" id="IPR043502">
    <property type="entry name" value="DNA/RNA_pol_sf"/>
</dbReference>
<dbReference type="PANTHER" id="PTHR11439:SF455">
    <property type="entry name" value="RLK (RECEPTOR-LIKE PROTEIN KINASE) 8, PUTATIVE-RELATED"/>
    <property type="match status" value="1"/>
</dbReference>
<dbReference type="EMBL" id="AP019301">
    <property type="protein sequence ID" value="BBH02745.1"/>
    <property type="molecule type" value="Genomic_DNA"/>
</dbReference>
<dbReference type="AlphaFoldDB" id="A0A4Y1RFE2"/>
<name>A0A4Y1RFE2_PRUDU</name>
<dbReference type="SUPFAM" id="SSF56672">
    <property type="entry name" value="DNA/RNA polymerases"/>
    <property type="match status" value="1"/>
</dbReference>
<proteinExistence type="predicted"/>
<dbReference type="CDD" id="cd09272">
    <property type="entry name" value="RNase_HI_RT_Ty1"/>
    <property type="match status" value="1"/>
</dbReference>
<gene>
    <name evidence="1" type="ORF">Prudu_013414</name>
</gene>